<comment type="caution">
    <text evidence="1">The sequence shown here is derived from an EMBL/GenBank/DDBJ whole genome shotgun (WGS) entry which is preliminary data.</text>
</comment>
<accession>A0A161V5D5</accession>
<gene>
    <name evidence="1" type="ORF">CI238_13603</name>
</gene>
<evidence type="ECO:0000313" key="1">
    <source>
        <dbReference type="EMBL" id="KZL77281.1"/>
    </source>
</evidence>
<dbReference type="Proteomes" id="UP000076584">
    <property type="component" value="Unassembled WGS sequence"/>
</dbReference>
<protein>
    <submittedName>
        <fullName evidence="1">Tpr domain-containing protein</fullName>
    </submittedName>
</protein>
<reference evidence="1 2" key="1">
    <citation type="submission" date="2015-06" db="EMBL/GenBank/DDBJ databases">
        <title>Survival trade-offs in plant roots during colonization by closely related pathogenic and mutualistic fungi.</title>
        <authorList>
            <person name="Hacquard S."/>
            <person name="Kracher B."/>
            <person name="Hiruma K."/>
            <person name="Weinman A."/>
            <person name="Muench P."/>
            <person name="Garrido Oter R."/>
            <person name="Ver Loren van Themaat E."/>
            <person name="Dallerey J.-F."/>
            <person name="Damm U."/>
            <person name="Henrissat B."/>
            <person name="Lespinet O."/>
            <person name="Thon M."/>
            <person name="Kemen E."/>
            <person name="McHardy A.C."/>
            <person name="Schulze-Lefert P."/>
            <person name="O'Connell R.J."/>
        </authorList>
    </citation>
    <scope>NUCLEOTIDE SEQUENCE [LARGE SCALE GENOMIC DNA]</scope>
    <source>
        <strain evidence="1 2">MAFF 238704</strain>
    </source>
</reference>
<evidence type="ECO:0000313" key="2">
    <source>
        <dbReference type="Proteomes" id="UP000076584"/>
    </source>
</evidence>
<name>A0A161V5D5_COLIC</name>
<sequence>MPRKLSKTQRSELQSIIVSKLQGNEAITDAEIAREIVPCSTRTIRDGPTQRGDREYVAGVTKPAGKVPVHESTSHG</sequence>
<dbReference type="EMBL" id="LFIW01002262">
    <property type="protein sequence ID" value="KZL77281.1"/>
    <property type="molecule type" value="Genomic_DNA"/>
</dbReference>
<dbReference type="STRING" id="1573173.A0A161V5D5"/>
<proteinExistence type="predicted"/>
<dbReference type="AlphaFoldDB" id="A0A161V5D5"/>
<organism evidence="1 2">
    <name type="scientific">Colletotrichum incanum</name>
    <name type="common">Soybean anthracnose fungus</name>
    <dbReference type="NCBI Taxonomy" id="1573173"/>
    <lineage>
        <taxon>Eukaryota</taxon>
        <taxon>Fungi</taxon>
        <taxon>Dikarya</taxon>
        <taxon>Ascomycota</taxon>
        <taxon>Pezizomycotina</taxon>
        <taxon>Sordariomycetes</taxon>
        <taxon>Hypocreomycetidae</taxon>
        <taxon>Glomerellales</taxon>
        <taxon>Glomerellaceae</taxon>
        <taxon>Colletotrichum</taxon>
        <taxon>Colletotrichum spaethianum species complex</taxon>
    </lineage>
</organism>
<keyword evidence="2" id="KW-1185">Reference proteome</keyword>